<dbReference type="Proteomes" id="UP000305517">
    <property type="component" value="Unassembled WGS sequence"/>
</dbReference>
<keyword evidence="2" id="KW-0378">Hydrolase</keyword>
<feature type="compositionally biased region" description="Low complexity" evidence="1">
    <location>
        <begin position="409"/>
        <end position="426"/>
    </location>
</feature>
<dbReference type="AlphaFoldDB" id="A0A5R8WXW9"/>
<dbReference type="GO" id="GO:0004553">
    <property type="term" value="F:hydrolase activity, hydrolyzing O-glycosyl compounds"/>
    <property type="evidence" value="ECO:0007669"/>
    <property type="project" value="InterPro"/>
</dbReference>
<reference evidence="2 3" key="1">
    <citation type="submission" date="2019-05" db="EMBL/GenBank/DDBJ databases">
        <title>Hymenobacter edaphi sp. nov., isolated from abandoned arsenic-contaminated farmland soil.</title>
        <authorList>
            <person name="Nie L."/>
        </authorList>
    </citation>
    <scope>NUCLEOTIDE SEQUENCE [LARGE SCALE GENOMIC DNA]</scope>
    <source>
        <strain evidence="2 3">1-3-3-8</strain>
    </source>
</reference>
<feature type="region of interest" description="Disordered" evidence="1">
    <location>
        <begin position="408"/>
        <end position="435"/>
    </location>
</feature>
<comment type="caution">
    <text evidence="2">The sequence shown here is derived from an EMBL/GenBank/DDBJ whole genome shotgun (WGS) entry which is preliminary data.</text>
</comment>
<dbReference type="PANTHER" id="PTHR12631:SF10">
    <property type="entry name" value="BETA-XYLOSIDASE-LIKE PROTEIN-RELATED"/>
    <property type="match status" value="1"/>
</dbReference>
<evidence type="ECO:0000313" key="3">
    <source>
        <dbReference type="Proteomes" id="UP000305517"/>
    </source>
</evidence>
<accession>A0A5R8WXW9</accession>
<organism evidence="2 3">
    <name type="scientific">Hymenobacter jeollabukensis</name>
    <dbReference type="NCBI Taxonomy" id="2025313"/>
    <lineage>
        <taxon>Bacteria</taxon>
        <taxon>Pseudomonadati</taxon>
        <taxon>Bacteroidota</taxon>
        <taxon>Cytophagia</taxon>
        <taxon>Cytophagales</taxon>
        <taxon>Hymenobacteraceae</taxon>
        <taxon>Hymenobacter</taxon>
    </lineage>
</organism>
<dbReference type="Gene3D" id="3.20.20.80">
    <property type="entry name" value="Glycosidases"/>
    <property type="match status" value="1"/>
</dbReference>
<dbReference type="SUPFAM" id="SSF51445">
    <property type="entry name" value="(Trans)glycosidases"/>
    <property type="match status" value="1"/>
</dbReference>
<gene>
    <name evidence="2" type="ORF">FDY95_03980</name>
</gene>
<evidence type="ECO:0000313" key="2">
    <source>
        <dbReference type="EMBL" id="TLM97229.1"/>
    </source>
</evidence>
<dbReference type="InterPro" id="IPR051923">
    <property type="entry name" value="Glycosyl_Hydrolase_39"/>
</dbReference>
<keyword evidence="3" id="KW-1185">Reference proteome</keyword>
<protein>
    <submittedName>
        <fullName evidence="2">Glycosyl hydrolase family protein</fullName>
    </submittedName>
</protein>
<proteinExistence type="predicted"/>
<name>A0A5R8WXW9_9BACT</name>
<dbReference type="GO" id="GO:0005975">
    <property type="term" value="P:carbohydrate metabolic process"/>
    <property type="evidence" value="ECO:0007669"/>
    <property type="project" value="InterPro"/>
</dbReference>
<dbReference type="InterPro" id="IPR017853">
    <property type="entry name" value="GH"/>
</dbReference>
<dbReference type="InterPro" id="IPR001360">
    <property type="entry name" value="Glyco_hydro_1"/>
</dbReference>
<dbReference type="OrthoDB" id="9803892at2"/>
<dbReference type="Pfam" id="PF00232">
    <property type="entry name" value="Glyco_hydro_1"/>
    <property type="match status" value="1"/>
</dbReference>
<sequence>MIPQFLFATGIENSNPTIQNGRVRIDEMAKCRHYEFWQKDFDLVEELGIHFLRYGPPIHTTWLGPGKYDWTFADLTFRDLGRRNIAPIVDLCHFGLPDWLGNFQNPNFPALFGDYARAFAERFPWVQLYTPVNEMFICAQFSALYGWWNEQLSSDQSFVTALKHIVKANVLAMHAIGEVRPDALFIQSESSEYFHAENPQAIKPAELMNARRFLSLDLNYGRRVDSEMYEYLLDNGMTREEYHFFLRNHRRHQCIMGNDYYKTNEHRVRADGSTTASGEVFGYHVITRQYHDRYHLPVMHTETNLWQGPCGDEAVNWLWKEWANVLRVRNDGVPIVGFTWYSLTDQVDWDSALREDRGTVNPLGLYDLDRKIRPVGAAYKQLIHDWRQVLPAQSVCLQVPIVMPHDASQEWAQQKQDQAEAQQQDKTTVAANAPS</sequence>
<dbReference type="PANTHER" id="PTHR12631">
    <property type="entry name" value="ALPHA-L-IDURONIDASE"/>
    <property type="match status" value="1"/>
</dbReference>
<dbReference type="EMBL" id="VAJM01000001">
    <property type="protein sequence ID" value="TLM97229.1"/>
    <property type="molecule type" value="Genomic_DNA"/>
</dbReference>
<evidence type="ECO:0000256" key="1">
    <source>
        <dbReference type="SAM" id="MobiDB-lite"/>
    </source>
</evidence>